<reference evidence="2 3" key="1">
    <citation type="journal article" date="2014" name="Int. J. Syst. Evol. Microbiol.">
        <title>Streptomyces hoynatensis sp. nov., isolated from deep marine sediment.</title>
        <authorList>
            <person name="Veyisoglu A."/>
            <person name="Sahin N."/>
        </authorList>
    </citation>
    <scope>NUCLEOTIDE SEQUENCE [LARGE SCALE GENOMIC DNA]</scope>
    <source>
        <strain evidence="2 3">KCTC 29097</strain>
    </source>
</reference>
<keyword evidence="3" id="KW-1185">Reference proteome</keyword>
<dbReference type="AlphaFoldDB" id="A0A3A9YF73"/>
<sequence length="192" mass="21029">MNRQRVVYGAVSAGLTAWLIATAADQLPDRRFDGLLGKGRWRIPTPNWRFFGPNPGVADTHLLYRDLTAGVPGAWAEVEVTAGRQWYTVAWNARNRAPKVLFDSLQTLIVSAGQFSGDMRRLSVTPAYRLLGRYLTSRVDHVPGADHTQFLLLRSHPEGGTRVVEPMFASEHIRLPAPALSAAALSAAASRG</sequence>
<protein>
    <submittedName>
        <fullName evidence="2">Uncharacterized protein</fullName>
    </submittedName>
</protein>
<evidence type="ECO:0000313" key="2">
    <source>
        <dbReference type="EMBL" id="RKN35812.1"/>
    </source>
</evidence>
<organism evidence="2 3">
    <name type="scientific">Streptomyces hoynatensis</name>
    <dbReference type="NCBI Taxonomy" id="1141874"/>
    <lineage>
        <taxon>Bacteria</taxon>
        <taxon>Bacillati</taxon>
        <taxon>Actinomycetota</taxon>
        <taxon>Actinomycetes</taxon>
        <taxon>Kitasatosporales</taxon>
        <taxon>Streptomycetaceae</taxon>
        <taxon>Streptomyces</taxon>
    </lineage>
</organism>
<proteinExistence type="predicted"/>
<evidence type="ECO:0000313" key="3">
    <source>
        <dbReference type="Proteomes" id="UP000272474"/>
    </source>
</evidence>
<accession>A0A3A9YF73</accession>
<keyword evidence="1" id="KW-0732">Signal</keyword>
<gene>
    <name evidence="2" type="ORF">D7294_30860</name>
</gene>
<feature type="signal peptide" evidence="1">
    <location>
        <begin position="1"/>
        <end position="23"/>
    </location>
</feature>
<comment type="caution">
    <text evidence="2">The sequence shown here is derived from an EMBL/GenBank/DDBJ whole genome shotgun (WGS) entry which is preliminary data.</text>
</comment>
<dbReference type="Proteomes" id="UP000272474">
    <property type="component" value="Unassembled WGS sequence"/>
</dbReference>
<dbReference type="OrthoDB" id="8565707at2"/>
<evidence type="ECO:0000256" key="1">
    <source>
        <dbReference type="SAM" id="SignalP"/>
    </source>
</evidence>
<dbReference type="EMBL" id="RBAL01000036">
    <property type="protein sequence ID" value="RKN35812.1"/>
    <property type="molecule type" value="Genomic_DNA"/>
</dbReference>
<feature type="chain" id="PRO_5039400649" evidence="1">
    <location>
        <begin position="24"/>
        <end position="192"/>
    </location>
</feature>
<name>A0A3A9YF73_9ACTN</name>
<dbReference type="RefSeq" id="WP_120685129.1">
    <property type="nucleotide sequence ID" value="NZ_RBAL01000036.1"/>
</dbReference>